<organism evidence="9 10">
    <name type="scientific">Undibacterium parvum</name>
    <dbReference type="NCBI Taxonomy" id="401471"/>
    <lineage>
        <taxon>Bacteria</taxon>
        <taxon>Pseudomonadati</taxon>
        <taxon>Pseudomonadota</taxon>
        <taxon>Betaproteobacteria</taxon>
        <taxon>Burkholderiales</taxon>
        <taxon>Oxalobacteraceae</taxon>
        <taxon>Undibacterium</taxon>
    </lineage>
</organism>
<dbReference type="PANTHER" id="PTHR30176:SF3">
    <property type="entry name" value="FERREDOXIN-TYPE PROTEIN NAPH"/>
    <property type="match status" value="1"/>
</dbReference>
<feature type="transmembrane region" description="Helical" evidence="7">
    <location>
        <begin position="99"/>
        <end position="119"/>
    </location>
</feature>
<dbReference type="EMBL" id="CP034464">
    <property type="protein sequence ID" value="AZP14264.1"/>
    <property type="molecule type" value="Genomic_DNA"/>
</dbReference>
<feature type="transmembrane region" description="Helical" evidence="7">
    <location>
        <begin position="217"/>
        <end position="238"/>
    </location>
</feature>
<evidence type="ECO:0000313" key="9">
    <source>
        <dbReference type="EMBL" id="AZP14264.1"/>
    </source>
</evidence>
<dbReference type="Pfam" id="PF12801">
    <property type="entry name" value="Fer4_5"/>
    <property type="match status" value="2"/>
</dbReference>
<evidence type="ECO:0000256" key="6">
    <source>
        <dbReference type="ARBA" id="ARBA00023014"/>
    </source>
</evidence>
<proteinExistence type="predicted"/>
<evidence type="ECO:0000313" key="10">
    <source>
        <dbReference type="Proteomes" id="UP000275663"/>
    </source>
</evidence>
<feature type="transmembrane region" description="Helical" evidence="7">
    <location>
        <begin position="172"/>
        <end position="197"/>
    </location>
</feature>
<dbReference type="GO" id="GO:0046872">
    <property type="term" value="F:metal ion binding"/>
    <property type="evidence" value="ECO:0007669"/>
    <property type="project" value="UniProtKB-KW"/>
</dbReference>
<dbReference type="AlphaFoldDB" id="A0A3S9HQ95"/>
<dbReference type="PANTHER" id="PTHR30176">
    <property type="entry name" value="FERREDOXIN-TYPE PROTEIN NAPH"/>
    <property type="match status" value="1"/>
</dbReference>
<keyword evidence="10" id="KW-1185">Reference proteome</keyword>
<dbReference type="InterPro" id="IPR051684">
    <property type="entry name" value="Electron_Trans/Redox"/>
</dbReference>
<dbReference type="InterPro" id="IPR017896">
    <property type="entry name" value="4Fe4S_Fe-S-bd"/>
</dbReference>
<keyword evidence="7" id="KW-1133">Transmembrane helix</keyword>
<evidence type="ECO:0000256" key="2">
    <source>
        <dbReference type="ARBA" id="ARBA00022485"/>
    </source>
</evidence>
<dbReference type="OrthoDB" id="9806398at2"/>
<keyword evidence="7" id="KW-0472">Membrane</keyword>
<accession>A0A3S9HQ95</accession>
<evidence type="ECO:0000256" key="7">
    <source>
        <dbReference type="SAM" id="Phobius"/>
    </source>
</evidence>
<feature type="transmembrane region" description="Helical" evidence="7">
    <location>
        <begin position="44"/>
        <end position="62"/>
    </location>
</feature>
<reference evidence="9 10" key="1">
    <citation type="journal article" date="2011" name="Int. J. Syst. Evol. Microbiol.">
        <title>Description of Undibacterium oligocarboniphilum sp. nov., isolated from purified water, and Undibacterium pigrum strain CCUG 49012 as the type strain of Undibacterium parvum sp. nov., and emended descriptions of the genus Undibacterium and the species Undibacterium pigrum.</title>
        <authorList>
            <person name="Eder W."/>
            <person name="Wanner G."/>
            <person name="Ludwig W."/>
            <person name="Busse H.J."/>
            <person name="Ziemke-Kageler F."/>
            <person name="Lang E."/>
        </authorList>
    </citation>
    <scope>NUCLEOTIDE SEQUENCE [LARGE SCALE GENOMIC DNA]</scope>
    <source>
        <strain evidence="9 10">DSM 23061</strain>
    </source>
</reference>
<dbReference type="KEGG" id="upv:EJN92_21040"/>
<evidence type="ECO:0000256" key="4">
    <source>
        <dbReference type="ARBA" id="ARBA00022982"/>
    </source>
</evidence>
<evidence type="ECO:0000259" key="8">
    <source>
        <dbReference type="Pfam" id="PF12801"/>
    </source>
</evidence>
<dbReference type="SUPFAM" id="SSF54862">
    <property type="entry name" value="4Fe-4S ferredoxins"/>
    <property type="match status" value="1"/>
</dbReference>
<feature type="domain" description="4Fe-4S ferredoxin-type" evidence="8">
    <location>
        <begin position="222"/>
        <end position="252"/>
    </location>
</feature>
<dbReference type="GO" id="GO:0051539">
    <property type="term" value="F:4 iron, 4 sulfur cluster binding"/>
    <property type="evidence" value="ECO:0007669"/>
    <property type="project" value="UniProtKB-KW"/>
</dbReference>
<keyword evidence="3" id="KW-0479">Metal-binding</keyword>
<evidence type="ECO:0000256" key="1">
    <source>
        <dbReference type="ARBA" id="ARBA00022448"/>
    </source>
</evidence>
<dbReference type="GO" id="GO:0005886">
    <property type="term" value="C:plasma membrane"/>
    <property type="evidence" value="ECO:0007669"/>
    <property type="project" value="TreeGrafter"/>
</dbReference>
<name>A0A3S9HQ95_9BURK</name>
<dbReference type="Proteomes" id="UP000275663">
    <property type="component" value="Chromosome"/>
</dbReference>
<keyword evidence="2" id="KW-0004">4Fe-4S</keyword>
<evidence type="ECO:0000256" key="3">
    <source>
        <dbReference type="ARBA" id="ARBA00022723"/>
    </source>
</evidence>
<protein>
    <submittedName>
        <fullName evidence="9">4Fe-4S binding protein</fullName>
    </submittedName>
</protein>
<sequence length="362" mass="40264">MLSKELIRTKKLPSTGPRVAAAIPVAAKAHTGLFGVSVQRWRQLTQAGFFILFIFAPIFDLFRLDLHLGHFIFLSMDWTLGLDNFSSGGITAGQAAMNIFLRAFLPLLSVGAALIYVSWKWGRLYCGWLCPHFSIVETINQTLRKAIGKQSIWDAEKMDERNADGSITTPDAIWWLGVIPLVIICAIVWASVLLTYLLPPAEIYGNIWHWSLTRNQAVFLTAGSIAFFIEFMFARHLFCRYACAVGLFQSLAWMGNDKAMVVGFERERAKDCASCFSACDHVCPMRLNPRNVKRMMFACVQCGQCVDACTHTQTDNPEGELLGWVNHVRAESEAALTGSQAKTIQIALVRDDTGKTKSNGVS</sequence>
<evidence type="ECO:0000256" key="5">
    <source>
        <dbReference type="ARBA" id="ARBA00023004"/>
    </source>
</evidence>
<keyword evidence="7" id="KW-0812">Transmembrane</keyword>
<feature type="domain" description="4Fe-4S ferredoxin-type" evidence="8">
    <location>
        <begin position="107"/>
        <end position="149"/>
    </location>
</feature>
<keyword evidence="5" id="KW-0408">Iron</keyword>
<keyword evidence="4" id="KW-0249">Electron transport</keyword>
<keyword evidence="6" id="KW-0411">Iron-sulfur</keyword>
<dbReference type="RefSeq" id="WP_126129625.1">
    <property type="nucleotide sequence ID" value="NZ_CP034464.1"/>
</dbReference>
<gene>
    <name evidence="9" type="ORF">EJN92_21040</name>
</gene>
<keyword evidence="1" id="KW-0813">Transport</keyword>